<dbReference type="Pfam" id="PF12765">
    <property type="entry name" value="Cohesin_HEAT"/>
    <property type="match status" value="1"/>
</dbReference>
<dbReference type="GO" id="GO:0003682">
    <property type="term" value="F:chromatin binding"/>
    <property type="evidence" value="ECO:0007669"/>
    <property type="project" value="TreeGrafter"/>
</dbReference>
<dbReference type="Proteomes" id="UP000054383">
    <property type="component" value="Unassembled WGS sequence"/>
</dbReference>
<dbReference type="EMBL" id="CVMT01000008">
    <property type="protein sequence ID" value="CRG90598.1"/>
    <property type="molecule type" value="Genomic_DNA"/>
</dbReference>
<dbReference type="InterPro" id="IPR016024">
    <property type="entry name" value="ARM-type_fold"/>
</dbReference>
<organism evidence="9 10">
    <name type="scientific">Talaromyces islandicus</name>
    <name type="common">Penicillium islandicum</name>
    <dbReference type="NCBI Taxonomy" id="28573"/>
    <lineage>
        <taxon>Eukaryota</taxon>
        <taxon>Fungi</taxon>
        <taxon>Dikarya</taxon>
        <taxon>Ascomycota</taxon>
        <taxon>Pezizomycotina</taxon>
        <taxon>Eurotiomycetes</taxon>
        <taxon>Eurotiomycetidae</taxon>
        <taxon>Eurotiales</taxon>
        <taxon>Trichocomaceae</taxon>
        <taxon>Talaromyces</taxon>
        <taxon>Talaromyces sect. Islandici</taxon>
    </lineage>
</organism>
<dbReference type="GO" id="GO:1990414">
    <property type="term" value="P:replication-born double-strand break repair via sister chromatid exchange"/>
    <property type="evidence" value="ECO:0007669"/>
    <property type="project" value="TreeGrafter"/>
</dbReference>
<dbReference type="PANTHER" id="PTHR21704:SF18">
    <property type="entry name" value="NIPPED-B-LIKE PROTEIN"/>
    <property type="match status" value="1"/>
</dbReference>
<dbReference type="InterPro" id="IPR011989">
    <property type="entry name" value="ARM-like"/>
</dbReference>
<feature type="compositionally biased region" description="Polar residues" evidence="7">
    <location>
        <begin position="1768"/>
        <end position="1778"/>
    </location>
</feature>
<name>A0A0U1M4R5_TALIS</name>
<dbReference type="GO" id="GO:0034087">
    <property type="term" value="P:establishment of mitotic sister chromatid cohesion"/>
    <property type="evidence" value="ECO:0007669"/>
    <property type="project" value="TreeGrafter"/>
</dbReference>
<keyword evidence="10" id="KW-1185">Reference proteome</keyword>
<dbReference type="GO" id="GO:0071169">
    <property type="term" value="P:establishment of protein localization to chromatin"/>
    <property type="evidence" value="ECO:0007669"/>
    <property type="project" value="TreeGrafter"/>
</dbReference>
<feature type="compositionally biased region" description="Basic residues" evidence="7">
    <location>
        <begin position="581"/>
        <end position="590"/>
    </location>
</feature>
<comment type="similarity">
    <text evidence="2 6">Belongs to the SCC2/Nipped-B family.</text>
</comment>
<protein>
    <recommendedName>
        <fullName evidence="6">Sister chromatid cohesion protein</fullName>
    </recommendedName>
</protein>
<feature type="domain" description="Sister chromatid cohesion C-terminal" evidence="8">
    <location>
        <begin position="1389"/>
        <end position="1574"/>
    </location>
</feature>
<dbReference type="InterPro" id="IPR033031">
    <property type="entry name" value="Scc2/Nipped-B"/>
</dbReference>
<keyword evidence="4 6" id="KW-0539">Nucleus</keyword>
<dbReference type="PANTHER" id="PTHR21704">
    <property type="entry name" value="NIPPED-B-LIKE PROTEIN DELANGIN SCC2-RELATED"/>
    <property type="match status" value="1"/>
</dbReference>
<feature type="region of interest" description="Disordered" evidence="7">
    <location>
        <begin position="17"/>
        <end position="36"/>
    </location>
</feature>
<dbReference type="GO" id="GO:0010468">
    <property type="term" value="P:regulation of gene expression"/>
    <property type="evidence" value="ECO:0007669"/>
    <property type="project" value="InterPro"/>
</dbReference>
<dbReference type="CDD" id="cd23958">
    <property type="entry name" value="SCC2"/>
    <property type="match status" value="1"/>
</dbReference>
<feature type="region of interest" description="Disordered" evidence="7">
    <location>
        <begin position="1359"/>
        <end position="1380"/>
    </location>
</feature>
<evidence type="ECO:0000256" key="3">
    <source>
        <dbReference type="ARBA" id="ARBA00022737"/>
    </source>
</evidence>
<dbReference type="SUPFAM" id="SSF48371">
    <property type="entry name" value="ARM repeat"/>
    <property type="match status" value="1"/>
</dbReference>
<dbReference type="InterPro" id="IPR026003">
    <property type="entry name" value="Cohesin_HEAT"/>
</dbReference>
<dbReference type="OrthoDB" id="418242at2759"/>
<comment type="subcellular location">
    <subcellularLocation>
        <location evidence="1 6">Nucleus</location>
    </subcellularLocation>
</comment>
<keyword evidence="3 6" id="KW-0677">Repeat</keyword>
<dbReference type="GO" id="GO:0090694">
    <property type="term" value="C:Scc2-Scc4 cohesin loading complex"/>
    <property type="evidence" value="ECO:0007669"/>
    <property type="project" value="TreeGrafter"/>
</dbReference>
<evidence type="ECO:0000256" key="1">
    <source>
        <dbReference type="ARBA" id="ARBA00004123"/>
    </source>
</evidence>
<evidence type="ECO:0000259" key="8">
    <source>
        <dbReference type="Pfam" id="PF12830"/>
    </source>
</evidence>
<dbReference type="Pfam" id="PF12830">
    <property type="entry name" value="Nipped-B_C"/>
    <property type="match status" value="1"/>
</dbReference>
<evidence type="ECO:0000313" key="10">
    <source>
        <dbReference type="Proteomes" id="UP000054383"/>
    </source>
</evidence>
<dbReference type="GO" id="GO:0061775">
    <property type="term" value="F:cohesin loader activity"/>
    <property type="evidence" value="ECO:0007669"/>
    <property type="project" value="InterPro"/>
</dbReference>
<gene>
    <name evidence="9" type="ORF">PISL3812_07642</name>
</gene>
<feature type="compositionally biased region" description="Acidic residues" evidence="7">
    <location>
        <begin position="1725"/>
        <end position="1739"/>
    </location>
</feature>
<reference evidence="9 10" key="1">
    <citation type="submission" date="2015-04" db="EMBL/GenBank/DDBJ databases">
        <authorList>
            <person name="Syromyatnikov M.Y."/>
            <person name="Popov V.N."/>
        </authorList>
    </citation>
    <scope>NUCLEOTIDE SEQUENCE [LARGE SCALE GENOMIC DNA]</scope>
    <source>
        <strain evidence="9">WF-38-12</strain>
    </source>
</reference>
<dbReference type="STRING" id="28573.A0A0U1M4R5"/>
<feature type="region of interest" description="Disordered" evidence="7">
    <location>
        <begin position="576"/>
        <end position="621"/>
    </location>
</feature>
<dbReference type="Gene3D" id="1.25.10.10">
    <property type="entry name" value="Leucine-rich Repeat Variant"/>
    <property type="match status" value="1"/>
</dbReference>
<evidence type="ECO:0000256" key="2">
    <source>
        <dbReference type="ARBA" id="ARBA00009252"/>
    </source>
</evidence>
<feature type="compositionally biased region" description="Acidic residues" evidence="7">
    <location>
        <begin position="609"/>
        <end position="618"/>
    </location>
</feature>
<evidence type="ECO:0000256" key="4">
    <source>
        <dbReference type="ARBA" id="ARBA00023242"/>
    </source>
</evidence>
<evidence type="ECO:0000256" key="5">
    <source>
        <dbReference type="ARBA" id="ARBA00023306"/>
    </source>
</evidence>
<dbReference type="GO" id="GO:0140588">
    <property type="term" value="P:chromatin looping"/>
    <property type="evidence" value="ECO:0007669"/>
    <property type="project" value="InterPro"/>
</dbReference>
<feature type="region of interest" description="Disordered" evidence="7">
    <location>
        <begin position="1725"/>
        <end position="1787"/>
    </location>
</feature>
<evidence type="ECO:0000313" key="9">
    <source>
        <dbReference type="EMBL" id="CRG90598.1"/>
    </source>
</evidence>
<feature type="compositionally biased region" description="Polar residues" evidence="7">
    <location>
        <begin position="1361"/>
        <end position="1370"/>
    </location>
</feature>
<keyword evidence="5 6" id="KW-0131">Cell cycle</keyword>
<dbReference type="OMA" id="GSTDWPA"/>
<evidence type="ECO:0000256" key="6">
    <source>
        <dbReference type="RuleBase" id="RU364107"/>
    </source>
</evidence>
<proteinExistence type="inferred from homology"/>
<evidence type="ECO:0000256" key="7">
    <source>
        <dbReference type="SAM" id="MobiDB-lite"/>
    </source>
</evidence>
<dbReference type="InterPro" id="IPR024986">
    <property type="entry name" value="Nipped-B_C"/>
</dbReference>
<sequence>MDHPRPTIQVVINGLGQSQGYPLSTQNGAPNRSGQLHNRPLQVDEALQYSPMTSAPVFGLDSITQPDVGGQASTNFSTYSRSAARNMIQDLNNETRLGPKKSALLAAVRQELLTEHLNGEKLPDFKFKLPQGLKQTDHPSQKEASATTTKLSPFANMMLNATNIAFTYPQRKAFASAVKPTGGSFPPHIDSTANSQGDYPPVNGQRQLLRPAVIVPPLDPSKSYRLGEDQGAAKRRKLNAEYETSVTDLRLKDQKEEADAALLKLQDLMQEVFETEDRLEPDSSSATLAQESNPMFKVPNVLEVRGPILGPESHSRLQKSLQKVTGFGRLHDVPSEYITRLQKLCEQPIVSAQGLDLRLEDASNDSETQAWLFKLEDMYNTLLAIGTLLQTMSGRRSEKDLCPEDLIQAVPNVLTAVFDHCIIPAAECRPADKEPKFFELVSRERRIIGSLNHQARKLLVSLANFLSRIDLSEGVVTSTMFLATKLIFVENAHNDKDSAIGYQKFESVRRAAMDVLAKVFSRYPDQRPYILDEILVSLEKLPSTRQNARQFKLTDGKNIQLLTALVMQLVQTTAMDTPQSKKSRAKRRLPVPRDNDDDELVDTKYKEESESDEDDSDDGFTSKASLERLANRANKLYDNAVRSAQYIIKFIIQRAMTSTKTGDQPYRNILDLFTEDLIGVLGSTDWPAAELLLRILASHMVGIAELDKSSATAKNMALELLGWMGSGISELTATAQHLMPSMEDGGNSITEYLRQAYDEHSRHALHPQDLVAVDGPYRITLEYLQNRDLDNWQLTSARGYYVVQWAKTVASAYYESADRDTVSQDRRVYELLSLLPNLLSDLKWLETNSHYSNVSTAQGKLAYILTILNMGFSKAFDTILKVLLNSITSDQAKVRSRSLKSVITMLEKDPNLLDRDSSVMRVILRCATDASPMVRDSALSLIAKCIGLKPGLEEEGCRAILTCAGDATAGVRKRCITLSKDIFLKTVRRDLKLAILDSLLQRTSDFEEGVAIQARQTMEELLFAPFHSTIDTLQDAPKTKVALADQVSLVVNLVQRSESSEEWLGSFLKKMISETTKSPTQNFKVCKAMVANMFERVVDDSASPEKLGHQALLQTITVFAKANSKLFVAEQLQALHPYIGNLVTADDLFIFRSVVVIYRCVLPYISSAHNAFLKEVQNDLFKSVAKLSRSELNEVMACLWTINGVLQNPDRLVKLTISVLKGIGQAKGVDLSDSSKKDLLNRARSYVRIAGCVGRHCDLEKFEPHFKKAFPAWKGGSVAGLLVDFILPFVDKRQPLELRTMALESLGSICQSWPAQFSREEPRRAISAVFQDENAGLHNIILRSFSDFFAIHEGKSEKLVQPQSESSDPEATTRLGGSLKASDNDGAAALIAQHFLKDMLRIAQSRQDSYSLTAIELIASINRQGLVHPKECAGVLVSLETSNIPAIAKVAFDTHKMLHQQYESMFEREYMRAVQDAFIYQRDVVGDSNGALARPYAAKLAPLFEIVKISNSKYQKKFLSSFCSKVDFELKKLDTSGNPPEQLLLARFVCQNLAFFEYAQLAELLPTIACMERIVSATGTVVAHAIETEIFPPQMDAVKQEGGLDNTMFNGQPEMTPSLPAISPRVLRHLATAAAILSMLWEARSHIRRQYGINSPIREKERKGNAKELNKAPSKAHGITGDRFWEAIGRNMACLDSEQNMLEICRSFATLLSIDDELKVGGDDDADRDSLDDGLDDDVGSINGSKPMKRKSSLSGGLTPKRPRNRSRNGINKKQISSEPEEAVFFD</sequence>
<accession>A0A0U1M4R5</accession>